<dbReference type="Proteomes" id="UP000694843">
    <property type="component" value="Unplaced"/>
</dbReference>
<dbReference type="GeneID" id="108674998"/>
<dbReference type="KEGG" id="hazt:108674998"/>
<dbReference type="RefSeq" id="XP_018018476.2">
    <property type="nucleotide sequence ID" value="XM_018162987.2"/>
</dbReference>
<evidence type="ECO:0000256" key="1">
    <source>
        <dbReference type="SAM" id="MobiDB-lite"/>
    </source>
</evidence>
<feature type="transmembrane region" description="Helical" evidence="2">
    <location>
        <begin position="210"/>
        <end position="234"/>
    </location>
</feature>
<evidence type="ECO:0000256" key="2">
    <source>
        <dbReference type="SAM" id="Phobius"/>
    </source>
</evidence>
<name>A0A8B7P058_HYAAZ</name>
<keyword evidence="2" id="KW-0472">Membrane</keyword>
<feature type="non-terminal residue" evidence="4">
    <location>
        <position position="363"/>
    </location>
</feature>
<reference evidence="4" key="1">
    <citation type="submission" date="2025-08" db="UniProtKB">
        <authorList>
            <consortium name="RefSeq"/>
        </authorList>
    </citation>
    <scope>IDENTIFICATION</scope>
</reference>
<keyword evidence="2" id="KW-1133">Transmembrane helix</keyword>
<organism evidence="3 4">
    <name type="scientific">Hyalella azteca</name>
    <name type="common">Amphipod</name>
    <dbReference type="NCBI Taxonomy" id="294128"/>
    <lineage>
        <taxon>Eukaryota</taxon>
        <taxon>Metazoa</taxon>
        <taxon>Ecdysozoa</taxon>
        <taxon>Arthropoda</taxon>
        <taxon>Crustacea</taxon>
        <taxon>Multicrustacea</taxon>
        <taxon>Malacostraca</taxon>
        <taxon>Eumalacostraca</taxon>
        <taxon>Peracarida</taxon>
        <taxon>Amphipoda</taxon>
        <taxon>Senticaudata</taxon>
        <taxon>Talitrida</taxon>
        <taxon>Talitroidea</taxon>
        <taxon>Hyalellidae</taxon>
        <taxon>Hyalella</taxon>
    </lineage>
</organism>
<evidence type="ECO:0000313" key="4">
    <source>
        <dbReference type="RefSeq" id="XP_018018476.2"/>
    </source>
</evidence>
<sequence length="363" mass="41403">MTEPKPERMDQQKSEQKARQKGTREAKKIDEKKAEQTAKKNKEKQEAKHSAFRYEVLKAVIESSWCKVAFDAQICSKCQPDSSGSKVYCNSFTLLVEKYPELACQAMDKHIVPVESNSIHLKKDNITPPTEGKQEEHYYSPFEFIYYRKKEDSKGGGSIIVASNNKNAKSWYSDHPLQKAVGSCNEAHSRVLRHKLTLSWLLHKYQYTRWFLYSYLLIDFVTAVVAALLLYMTWNSRGLQAAFSGATRSQVSQAFADTRSSDRDMLAAVSAVMLIADTDASCSSWGNGWNASNDMEVLSAAWNRSVCAVHHLQRYSPGVIVLESLTLFLLIIHALFEWRILIKISQATWDIHRLSRMLRFVSL</sequence>
<dbReference type="AlphaFoldDB" id="A0A8B7P058"/>
<dbReference type="OrthoDB" id="6366928at2759"/>
<keyword evidence="3" id="KW-1185">Reference proteome</keyword>
<gene>
    <name evidence="4" type="primary">LOC108674998</name>
</gene>
<proteinExistence type="predicted"/>
<keyword evidence="2" id="KW-0812">Transmembrane</keyword>
<protein>
    <submittedName>
        <fullName evidence="4">Uncharacterized protein LOC108674998</fullName>
    </submittedName>
</protein>
<feature type="region of interest" description="Disordered" evidence="1">
    <location>
        <begin position="1"/>
        <end position="45"/>
    </location>
</feature>
<accession>A0A8B7P058</accession>
<feature type="transmembrane region" description="Helical" evidence="2">
    <location>
        <begin position="315"/>
        <end position="336"/>
    </location>
</feature>
<evidence type="ECO:0000313" key="3">
    <source>
        <dbReference type="Proteomes" id="UP000694843"/>
    </source>
</evidence>